<gene>
    <name evidence="14" type="ORF">NTJ_11956</name>
</gene>
<feature type="repeat" description="LDL-receptor class B" evidence="10">
    <location>
        <begin position="450"/>
        <end position="494"/>
    </location>
</feature>
<dbReference type="Pfam" id="PF00057">
    <property type="entry name" value="Ldl_recept_a"/>
    <property type="match status" value="2"/>
</dbReference>
<dbReference type="SUPFAM" id="SSF63825">
    <property type="entry name" value="YWTD domain"/>
    <property type="match status" value="4"/>
</dbReference>
<dbReference type="Pfam" id="PF14670">
    <property type="entry name" value="FXa_inhibition"/>
    <property type="match status" value="2"/>
</dbReference>
<evidence type="ECO:0000256" key="7">
    <source>
        <dbReference type="ARBA" id="ARBA00023170"/>
    </source>
</evidence>
<accession>A0ABN7B5L4</accession>
<dbReference type="Gene3D" id="2.120.10.30">
    <property type="entry name" value="TolB, C-terminal domain"/>
    <property type="match status" value="4"/>
</dbReference>
<keyword evidence="7" id="KW-0675">Receptor</keyword>
<feature type="repeat" description="LDL-receptor class B" evidence="10">
    <location>
        <begin position="669"/>
        <end position="711"/>
    </location>
</feature>
<comment type="caution">
    <text evidence="9">Lacks conserved residue(s) required for the propagation of feature annotation.</text>
</comment>
<dbReference type="InterPro" id="IPR002172">
    <property type="entry name" value="LDrepeatLR_classA_rpt"/>
</dbReference>
<evidence type="ECO:0000256" key="11">
    <source>
        <dbReference type="SAM" id="MobiDB-lite"/>
    </source>
</evidence>
<feature type="compositionally biased region" description="Polar residues" evidence="11">
    <location>
        <begin position="1426"/>
        <end position="1437"/>
    </location>
</feature>
<feature type="transmembrane region" description="Helical" evidence="12">
    <location>
        <begin position="1347"/>
        <end position="1368"/>
    </location>
</feature>
<dbReference type="SMART" id="SM00192">
    <property type="entry name" value="LDLa"/>
    <property type="match status" value="3"/>
</dbReference>
<feature type="disulfide bond" evidence="9">
    <location>
        <begin position="1252"/>
        <end position="1270"/>
    </location>
</feature>
<keyword evidence="2" id="KW-0245">EGF-like domain</keyword>
<proteinExistence type="predicted"/>
<dbReference type="CDD" id="cd00112">
    <property type="entry name" value="LDLa"/>
    <property type="match status" value="2"/>
</dbReference>
<keyword evidence="14" id="KW-0449">Lipoprotein</keyword>
<feature type="repeat" description="LDL-receptor class B" evidence="10">
    <location>
        <begin position="139"/>
        <end position="184"/>
    </location>
</feature>
<dbReference type="InterPro" id="IPR036055">
    <property type="entry name" value="LDL_receptor-like_sf"/>
</dbReference>
<keyword evidence="15" id="KW-1185">Reference proteome</keyword>
<dbReference type="SMART" id="SM00181">
    <property type="entry name" value="EGF"/>
    <property type="match status" value="3"/>
</dbReference>
<dbReference type="SUPFAM" id="SSF57196">
    <property type="entry name" value="EGF/Laminin"/>
    <property type="match status" value="2"/>
</dbReference>
<dbReference type="Gene3D" id="4.10.400.10">
    <property type="entry name" value="Low-density Lipoprotein Receptor"/>
    <property type="match status" value="2"/>
</dbReference>
<dbReference type="InterPro" id="IPR011042">
    <property type="entry name" value="6-blade_b-propeller_TolB-like"/>
</dbReference>
<dbReference type="InterPro" id="IPR000742">
    <property type="entry name" value="EGF"/>
</dbReference>
<dbReference type="EMBL" id="AP028918">
    <property type="protein sequence ID" value="BES99139.1"/>
    <property type="molecule type" value="Genomic_DNA"/>
</dbReference>
<feature type="repeat" description="LDL-receptor class B" evidence="10">
    <location>
        <begin position="495"/>
        <end position="537"/>
    </location>
</feature>
<dbReference type="Proteomes" id="UP001307889">
    <property type="component" value="Chromosome 10"/>
</dbReference>
<evidence type="ECO:0000256" key="10">
    <source>
        <dbReference type="PROSITE-ProRule" id="PRU00461"/>
    </source>
</evidence>
<evidence type="ECO:0000259" key="13">
    <source>
        <dbReference type="SMART" id="SM00181"/>
    </source>
</evidence>
<dbReference type="InterPro" id="IPR050778">
    <property type="entry name" value="Cueball_EGF_LRP_Nidogen"/>
</dbReference>
<feature type="disulfide bond" evidence="9">
    <location>
        <begin position="1245"/>
        <end position="1257"/>
    </location>
</feature>
<keyword evidence="8" id="KW-0325">Glycoprotein</keyword>
<reference evidence="14 15" key="1">
    <citation type="submission" date="2023-09" db="EMBL/GenBank/DDBJ databases">
        <title>Nesidiocoris tenuis whole genome shotgun sequence.</title>
        <authorList>
            <person name="Shibata T."/>
            <person name="Shimoda M."/>
            <person name="Kobayashi T."/>
            <person name="Uehara T."/>
        </authorList>
    </citation>
    <scope>NUCLEOTIDE SEQUENCE [LARGE SCALE GENOMIC DNA]</scope>
    <source>
        <strain evidence="14 15">Japan</strain>
    </source>
</reference>
<dbReference type="SMART" id="SM00135">
    <property type="entry name" value="LY"/>
    <property type="match status" value="19"/>
</dbReference>
<dbReference type="SUPFAM" id="SSF57424">
    <property type="entry name" value="LDL receptor-like module"/>
    <property type="match status" value="2"/>
</dbReference>
<feature type="disulfide bond" evidence="9">
    <location>
        <begin position="1264"/>
        <end position="1279"/>
    </location>
</feature>
<evidence type="ECO:0000256" key="4">
    <source>
        <dbReference type="ARBA" id="ARBA00022737"/>
    </source>
</evidence>
<protein>
    <submittedName>
        <fullName evidence="14">Low-density lipoprotein</fullName>
    </submittedName>
</protein>
<feature type="repeat" description="LDL-receptor class B" evidence="10">
    <location>
        <begin position="96"/>
        <end position="138"/>
    </location>
</feature>
<evidence type="ECO:0000256" key="2">
    <source>
        <dbReference type="ARBA" id="ARBA00022536"/>
    </source>
</evidence>
<evidence type="ECO:0000256" key="8">
    <source>
        <dbReference type="ARBA" id="ARBA00023180"/>
    </source>
</evidence>
<keyword evidence="6 9" id="KW-1015">Disulfide bond</keyword>
<name>A0ABN7B5L4_9HEMI</name>
<dbReference type="PANTHER" id="PTHR46513">
    <property type="entry name" value="VITELLOGENIN RECEPTOR-LIKE PROTEIN-RELATED-RELATED"/>
    <property type="match status" value="1"/>
</dbReference>
<evidence type="ECO:0000256" key="3">
    <source>
        <dbReference type="ARBA" id="ARBA00022583"/>
    </source>
</evidence>
<keyword evidence="3" id="KW-0254">Endocytosis</keyword>
<dbReference type="PROSITE" id="PS51120">
    <property type="entry name" value="LDLRB"/>
    <property type="match status" value="9"/>
</dbReference>
<feature type="disulfide bond" evidence="9">
    <location>
        <begin position="1227"/>
        <end position="1242"/>
    </location>
</feature>
<feature type="domain" description="EGF-like" evidence="13">
    <location>
        <begin position="586"/>
        <end position="623"/>
    </location>
</feature>
<evidence type="ECO:0000256" key="1">
    <source>
        <dbReference type="ARBA" id="ARBA00004167"/>
    </source>
</evidence>
<dbReference type="PROSITE" id="PS50068">
    <property type="entry name" value="LDLRA_2"/>
    <property type="match status" value="2"/>
</dbReference>
<dbReference type="PANTHER" id="PTHR46513:SF41">
    <property type="entry name" value="LOW-DENSITY LIPOPROTEIN RECEPTOR-RELATED PROTEIN"/>
    <property type="match status" value="1"/>
</dbReference>
<keyword evidence="12" id="KW-0812">Transmembrane</keyword>
<dbReference type="PRINTS" id="PR00261">
    <property type="entry name" value="LDLRECEPTOR"/>
</dbReference>
<evidence type="ECO:0000313" key="14">
    <source>
        <dbReference type="EMBL" id="BES99139.1"/>
    </source>
</evidence>
<feature type="region of interest" description="Disordered" evidence="11">
    <location>
        <begin position="1426"/>
        <end position="1520"/>
    </location>
</feature>
<feature type="compositionally biased region" description="Pro residues" evidence="11">
    <location>
        <begin position="1511"/>
        <end position="1520"/>
    </location>
</feature>
<feature type="domain" description="EGF-like" evidence="13">
    <location>
        <begin position="278"/>
        <end position="316"/>
    </location>
</feature>
<organism evidence="14 15">
    <name type="scientific">Nesidiocoris tenuis</name>
    <dbReference type="NCBI Taxonomy" id="355587"/>
    <lineage>
        <taxon>Eukaryota</taxon>
        <taxon>Metazoa</taxon>
        <taxon>Ecdysozoa</taxon>
        <taxon>Arthropoda</taxon>
        <taxon>Hexapoda</taxon>
        <taxon>Insecta</taxon>
        <taxon>Pterygota</taxon>
        <taxon>Neoptera</taxon>
        <taxon>Paraneoptera</taxon>
        <taxon>Hemiptera</taxon>
        <taxon>Heteroptera</taxon>
        <taxon>Panheteroptera</taxon>
        <taxon>Cimicomorpha</taxon>
        <taxon>Miridae</taxon>
        <taxon>Dicyphina</taxon>
        <taxon>Nesidiocoris</taxon>
    </lineage>
</organism>
<feature type="repeat" description="LDL-receptor class B" evidence="10">
    <location>
        <begin position="185"/>
        <end position="227"/>
    </location>
</feature>
<keyword evidence="4" id="KW-0677">Repeat</keyword>
<evidence type="ECO:0000256" key="6">
    <source>
        <dbReference type="ARBA" id="ARBA00023157"/>
    </source>
</evidence>
<feature type="repeat" description="LDL-receptor class B" evidence="10">
    <location>
        <begin position="407"/>
        <end position="449"/>
    </location>
</feature>
<sequence length="1520" mass="168716">MGFGRIRHPSLLFTTSKDIRIANISRPTKYTTIIKDLDTGTAVDFYYEGHKICWSDSRTSSIQCASYNNSHAGPRTAIVEGNINMPDGLACDWLTQKLYWTDGEANRIEVVSLESKYRKVLFWEDLDQPRAIVLVPTESIMFWTDWGEVPKIERAAMNGDPQSRRVIVSEKIFWPNGITADYEAKKLYWLDGKLRFIEVMDYDGRNRKQIVEDVQGLSYAYSVTFFDDKLYWTDWQTWSIHMFDRKSKSSRELIHTDNLVPVDLRVVDKSRQPYKSTPCSHNNGGCSHLCLLSPHPPGYSCECPTGVRLIDSRRCADGPNEIILFAQLNTINLISLDSPDYTMVSLDLKAIKHAMGLDYDPINKYIYWSDHEARIIRRVFLNGTGQKDVISSELKLPDGVAIDWRAQNLYWTDSETDRIQVLRVDTPFTKVLINTDLREPRGIAVSPDDGLMFWSDWFEPRPKIEKSSLDGSSRTLLVKDHLGWPNNLALDIPAKKVYWCDAKTDKIEVVSFDGTDRKEIITHGIPHVFGISLSGDYLYWTDWQRRSIESGHKETGANRTTIQEHVAGIMGLKVINLRQPPPSNNPCGKNNGDCAQLCLNTPTKYVCACQMGYELESNGRTCVEPEAFLLFTRKDNIGRISIENAHNDAIIPASGVKDASALDFDIRDSRIYWTDVKSKAIARAYVNGSNVEKIIDYGLDSPEGLAVDWLSHNIYWTDTGTKRIEVARVDGKFRRPVIWKGLHEPRSIAVDPNLGFIYWSDWAGSGSLHRAFLNGNSPRNLIPKLGRVNSLTIDSVEGKIYWCAIQGHIESARMDGSGRSIIVTSSRPFAMSLYQDKIYWSDWETGQLSVANKHGGNKTVLHSNLEQVTSVAVYHDWGRQGWTTCTSTEGECPHLCLGGSCVCQAHYTYHDGRCLPPSSFLLASTKNAVSRLIIDTDDCPDSPLPILGLRNVKMIEYDPVHNTLFWLDGRAPAIKKWTPSGGPSGGSGSISVVVGISHHPVAFALDPVYRVIFWSCASEGTINATRLDNGSSSTSLVIQTHPTEKPRYLAVHASKGLLFWTTEGLGYRIYKSRMDGFRRVVLITESRAVVSLTVDQPQNTIYWATPSSLESCDINGKNRVVVTNGENFSSISVLGHYVYWISGLMVMSVPKTGGIVEPVWTSQHHLNALTSVNVPSKKAQNSVAYWECINGVRVASHTDCTREGPCASDTFACVSSPGDCVPLKWRCDSADDCLDGSDEANCPQCGPDKFTCHPSLCIDMKLVCDGTPHCPDNSDERSCCSAAGWHQCSSGGGPSSSYLSTPLHSGGTICLHPRYVCDSWYHCDDRSDESAEACQAKTKPIVQESDGYVLLIAFVTAGFLIVMGYVVYRWRSMKSKSDNVAQVGDPALDPLSPKGIRNCGNSACGLKGYPAAPGHSCVLMSSLQRSTSNSQPSTNSLLCYPLNPPPSPATTSKETTRVRLGLYRPPPPTPCSTDVCHETDSNYQGESEPLPPPPTPTSASPSPSSSTYFHPTPPPPSPTY</sequence>
<evidence type="ECO:0000256" key="12">
    <source>
        <dbReference type="SAM" id="Phobius"/>
    </source>
</evidence>
<dbReference type="Pfam" id="PF00058">
    <property type="entry name" value="Ldl_recept_b"/>
    <property type="match status" value="8"/>
</dbReference>
<keyword evidence="5 12" id="KW-0472">Membrane</keyword>
<evidence type="ECO:0000313" key="15">
    <source>
        <dbReference type="Proteomes" id="UP001307889"/>
    </source>
</evidence>
<feature type="repeat" description="LDL-receptor class B" evidence="10">
    <location>
        <begin position="364"/>
        <end position="406"/>
    </location>
</feature>
<dbReference type="InterPro" id="IPR000033">
    <property type="entry name" value="LDLR_classB_rpt"/>
</dbReference>
<evidence type="ECO:0000256" key="9">
    <source>
        <dbReference type="PROSITE-ProRule" id="PRU00124"/>
    </source>
</evidence>
<feature type="domain" description="EGF-like" evidence="13">
    <location>
        <begin position="884"/>
        <end position="915"/>
    </location>
</feature>
<feature type="compositionally biased region" description="Low complexity" evidence="11">
    <location>
        <begin position="1497"/>
        <end position="1510"/>
    </location>
</feature>
<comment type="subcellular location">
    <subcellularLocation>
        <location evidence="1">Membrane</location>
        <topology evidence="1">Single-pass membrane protein</topology>
    </subcellularLocation>
</comment>
<evidence type="ECO:0000256" key="5">
    <source>
        <dbReference type="ARBA" id="ARBA00023136"/>
    </source>
</evidence>
<keyword evidence="12" id="KW-1133">Transmembrane helix</keyword>
<feature type="repeat" description="LDL-receptor class B" evidence="10">
    <location>
        <begin position="712"/>
        <end position="754"/>
    </location>
</feature>